<dbReference type="AlphaFoldDB" id="A0A517L9K4"/>
<feature type="region of interest" description="Disordered" evidence="1">
    <location>
        <begin position="232"/>
        <end position="256"/>
    </location>
</feature>
<dbReference type="Gene3D" id="1.20.58.1910">
    <property type="match status" value="1"/>
</dbReference>
<dbReference type="EMBL" id="CP042191">
    <property type="protein sequence ID" value="QDS72311.1"/>
    <property type="molecule type" value="Genomic_DNA"/>
</dbReference>
<sequence>MEQLIEKTRSHVEEYMKSYDPSHDYSHLLRVRQTAHNIEADQRARYPDLNIDSTVVTLSALLHDVGDRKYVKKGENAATLVRDTLLRFGAPPDLADKVQLICTNVSWSSEVKTPENEKVVAKMCRDIPELAIVQDADRLDSIGATGIARLFAFAGAQCHERGLSTGHFNEKLLHIATRMKTKLGKKLAEEQTERLRVFLEWWKIETDNVEGLSEEIARQEKAEREKWKAVEEEKKSWANGITRKTEGDSEAKDISG</sequence>
<evidence type="ECO:0000313" key="3">
    <source>
        <dbReference type="EMBL" id="QDS72311.1"/>
    </source>
</evidence>
<evidence type="ECO:0000256" key="1">
    <source>
        <dbReference type="SAM" id="MobiDB-lite"/>
    </source>
</evidence>
<dbReference type="PANTHER" id="PTHR33594:SF1">
    <property type="entry name" value="HD_PDEASE DOMAIN-CONTAINING PROTEIN"/>
    <property type="match status" value="1"/>
</dbReference>
<name>A0A517L9K4_9PEZI</name>
<proteinExistence type="predicted"/>
<dbReference type="CDD" id="cd00077">
    <property type="entry name" value="HDc"/>
    <property type="match status" value="1"/>
</dbReference>
<organism evidence="3 4">
    <name type="scientific">Venturia effusa</name>
    <dbReference type="NCBI Taxonomy" id="50376"/>
    <lineage>
        <taxon>Eukaryota</taxon>
        <taxon>Fungi</taxon>
        <taxon>Dikarya</taxon>
        <taxon>Ascomycota</taxon>
        <taxon>Pezizomycotina</taxon>
        <taxon>Dothideomycetes</taxon>
        <taxon>Pleosporomycetidae</taxon>
        <taxon>Venturiales</taxon>
        <taxon>Venturiaceae</taxon>
        <taxon>Venturia</taxon>
    </lineage>
</organism>
<accession>A0A517L9K4</accession>
<evidence type="ECO:0000313" key="4">
    <source>
        <dbReference type="Proteomes" id="UP000316270"/>
    </source>
</evidence>
<evidence type="ECO:0000259" key="2">
    <source>
        <dbReference type="SMART" id="SM00471"/>
    </source>
</evidence>
<reference evidence="3 4" key="1">
    <citation type="submission" date="2019-07" db="EMBL/GenBank/DDBJ databases">
        <title>Finished genome of Venturia effusa.</title>
        <authorList>
            <person name="Young C.A."/>
            <person name="Cox M.P."/>
            <person name="Ganley A.R.D."/>
            <person name="David W.J."/>
        </authorList>
    </citation>
    <scope>NUCLEOTIDE SEQUENCE [LARGE SCALE GENOMIC DNA]</scope>
    <source>
        <strain evidence="4">albino</strain>
    </source>
</reference>
<keyword evidence="4" id="KW-1185">Reference proteome</keyword>
<dbReference type="Proteomes" id="UP000316270">
    <property type="component" value="Chromosome 7"/>
</dbReference>
<dbReference type="SUPFAM" id="SSF109604">
    <property type="entry name" value="HD-domain/PDEase-like"/>
    <property type="match status" value="1"/>
</dbReference>
<dbReference type="PANTHER" id="PTHR33594">
    <property type="entry name" value="SUPERFAMILY HYDROLASE, PUTATIVE (AFU_ORTHOLOGUE AFUA_1G03035)-RELATED"/>
    <property type="match status" value="1"/>
</dbReference>
<dbReference type="InterPro" id="IPR006674">
    <property type="entry name" value="HD_domain"/>
</dbReference>
<gene>
    <name evidence="3" type="ORF">FKW77_007504</name>
</gene>
<dbReference type="STRING" id="50376.A0A517L9K4"/>
<dbReference type="OrthoDB" id="16547at2759"/>
<feature type="compositionally biased region" description="Basic and acidic residues" evidence="1">
    <location>
        <begin position="243"/>
        <end position="256"/>
    </location>
</feature>
<dbReference type="InterPro" id="IPR003607">
    <property type="entry name" value="HD/PDEase_dom"/>
</dbReference>
<protein>
    <recommendedName>
        <fullName evidence="2">HD/PDEase domain-containing protein</fullName>
    </recommendedName>
</protein>
<dbReference type="Gene3D" id="1.10.472.50">
    <property type="entry name" value="HD-domain/PDEase-like"/>
    <property type="match status" value="1"/>
</dbReference>
<dbReference type="Pfam" id="PF01966">
    <property type="entry name" value="HD"/>
    <property type="match status" value="1"/>
</dbReference>
<dbReference type="SMART" id="SM00471">
    <property type="entry name" value="HDc"/>
    <property type="match status" value="1"/>
</dbReference>
<feature type="domain" description="HD/PDEase" evidence="2">
    <location>
        <begin position="20"/>
        <end position="151"/>
    </location>
</feature>